<dbReference type="PANTHER" id="PTHR44051:SF9">
    <property type="entry name" value="GLUTATHIONE S-TRANSFERASE 1"/>
    <property type="match status" value="1"/>
</dbReference>
<evidence type="ECO:0000256" key="1">
    <source>
        <dbReference type="ARBA" id="ARBA00007409"/>
    </source>
</evidence>
<dbReference type="Gene3D" id="1.20.1050.10">
    <property type="match status" value="1"/>
</dbReference>
<dbReference type="Pfam" id="PF02798">
    <property type="entry name" value="GST_N"/>
    <property type="match status" value="1"/>
</dbReference>
<dbReference type="KEGG" id="ndi:NDAI_0B06360"/>
<dbReference type="GO" id="GO:0005783">
    <property type="term" value="C:endoplasmic reticulum"/>
    <property type="evidence" value="ECO:0007669"/>
    <property type="project" value="EnsemblFungi"/>
</dbReference>
<dbReference type="RefSeq" id="XP_003668910.1">
    <property type="nucleotide sequence ID" value="XM_003668862.1"/>
</dbReference>
<dbReference type="HOGENOM" id="CLU_011226_15_5_1"/>
<dbReference type="GO" id="GO:0004364">
    <property type="term" value="F:glutathione transferase activity"/>
    <property type="evidence" value="ECO:0007669"/>
    <property type="project" value="EnsemblFungi"/>
</dbReference>
<evidence type="ECO:0000259" key="4">
    <source>
        <dbReference type="PROSITE" id="PS50405"/>
    </source>
</evidence>
<dbReference type="SUPFAM" id="SSF52833">
    <property type="entry name" value="Thioredoxin-like"/>
    <property type="match status" value="1"/>
</dbReference>
<gene>
    <name evidence="5" type="primary">NDAI0B06360</name>
    <name evidence="5" type="ordered locus">NDAI_0B06360</name>
</gene>
<evidence type="ECO:0000313" key="6">
    <source>
        <dbReference type="Proteomes" id="UP000000689"/>
    </source>
</evidence>
<dbReference type="GO" id="GO:0006749">
    <property type="term" value="P:glutathione metabolic process"/>
    <property type="evidence" value="ECO:0007669"/>
    <property type="project" value="EnsemblFungi"/>
</dbReference>
<dbReference type="AlphaFoldDB" id="G0W7A6"/>
<dbReference type="PANTHER" id="PTHR44051">
    <property type="entry name" value="GLUTATHIONE S-TRANSFERASE-RELATED"/>
    <property type="match status" value="1"/>
</dbReference>
<evidence type="ECO:0008006" key="7">
    <source>
        <dbReference type="Google" id="ProtNLM"/>
    </source>
</evidence>
<dbReference type="Gene3D" id="3.40.30.10">
    <property type="entry name" value="Glutaredoxin"/>
    <property type="match status" value="1"/>
</dbReference>
<dbReference type="SFLD" id="SFLDS00019">
    <property type="entry name" value="Glutathione_Transferase_(cytos"/>
    <property type="match status" value="1"/>
</dbReference>
<proteinExistence type="inferred from homology"/>
<dbReference type="GO" id="GO:0004602">
    <property type="term" value="F:glutathione peroxidase activity"/>
    <property type="evidence" value="ECO:0007669"/>
    <property type="project" value="EnsemblFungi"/>
</dbReference>
<comment type="similarity">
    <text evidence="1 2">Belongs to the GST superfamily.</text>
</comment>
<dbReference type="InterPro" id="IPR004046">
    <property type="entry name" value="GST_C"/>
</dbReference>
<dbReference type="InterPro" id="IPR040079">
    <property type="entry name" value="Glutathione_S-Trfase"/>
</dbReference>
<sequence length="232" mass="26771">MSNSIIRVHWLNQSRAFRVLWLLDALKLDFEIIPYKRVDGRAPDSLKKIHPLGRSPIVEIEDKSTGKKKMLIESGYIFQYMLQNFDHDNVLNNTDPDMAEKIQFYLHFAEGSIQPPLLMEYIYQLAEKSSSFPISYFVQSVVNKLSEAYSRGEVKNQFDFLESEIVKNKGYLVDGKLSAADILVSFPVEMAFLRGFVTSEIYPNTKKWLDTIKTTDSYAITKEKVKAFGEEM</sequence>
<evidence type="ECO:0000313" key="5">
    <source>
        <dbReference type="EMBL" id="CCD23667.1"/>
    </source>
</evidence>
<feature type="domain" description="GST C-terminal" evidence="4">
    <location>
        <begin position="95"/>
        <end position="232"/>
    </location>
</feature>
<dbReference type="Pfam" id="PF00043">
    <property type="entry name" value="GST_C"/>
    <property type="match status" value="1"/>
</dbReference>
<evidence type="ECO:0000256" key="2">
    <source>
        <dbReference type="RuleBase" id="RU003494"/>
    </source>
</evidence>
<reference evidence="5 6" key="1">
    <citation type="journal article" date="2011" name="Proc. Natl. Acad. Sci. U.S.A.">
        <title>Evolutionary erosion of yeast sex chromosomes by mating-type switching accidents.</title>
        <authorList>
            <person name="Gordon J.L."/>
            <person name="Armisen D."/>
            <person name="Proux-Wera E."/>
            <person name="Oheigeartaigh S.S."/>
            <person name="Byrne K.P."/>
            <person name="Wolfe K.H."/>
        </authorList>
    </citation>
    <scope>NUCLEOTIDE SEQUENCE [LARGE SCALE GENOMIC DNA]</scope>
    <source>
        <strain evidence="6">ATCC 10597 / BCRC 20456 / CBS 421 / NBRC 0211 / NRRL Y-12639</strain>
    </source>
</reference>
<organism evidence="5 6">
    <name type="scientific">Naumovozyma dairenensis (strain ATCC 10597 / BCRC 20456 / CBS 421 / NBRC 0211 / NRRL Y-12639)</name>
    <name type="common">Saccharomyces dairenensis</name>
    <dbReference type="NCBI Taxonomy" id="1071378"/>
    <lineage>
        <taxon>Eukaryota</taxon>
        <taxon>Fungi</taxon>
        <taxon>Dikarya</taxon>
        <taxon>Ascomycota</taxon>
        <taxon>Saccharomycotina</taxon>
        <taxon>Saccharomycetes</taxon>
        <taxon>Saccharomycetales</taxon>
        <taxon>Saccharomycetaceae</taxon>
        <taxon>Naumovozyma</taxon>
    </lineage>
</organism>
<dbReference type="Proteomes" id="UP000000689">
    <property type="component" value="Chromosome 2"/>
</dbReference>
<dbReference type="EMBL" id="HE580268">
    <property type="protein sequence ID" value="CCD23667.1"/>
    <property type="molecule type" value="Genomic_DNA"/>
</dbReference>
<dbReference type="SUPFAM" id="SSF47616">
    <property type="entry name" value="GST C-terminal domain-like"/>
    <property type="match status" value="1"/>
</dbReference>
<accession>G0W7A6</accession>
<protein>
    <recommendedName>
        <fullName evidence="7">GST N-terminal domain-containing protein</fullName>
    </recommendedName>
</protein>
<name>G0W7A6_NAUDC</name>
<dbReference type="InterPro" id="IPR036282">
    <property type="entry name" value="Glutathione-S-Trfase_C_sf"/>
</dbReference>
<evidence type="ECO:0000259" key="3">
    <source>
        <dbReference type="PROSITE" id="PS50404"/>
    </source>
</evidence>
<dbReference type="InterPro" id="IPR004045">
    <property type="entry name" value="Glutathione_S-Trfase_N"/>
</dbReference>
<feature type="domain" description="GST N-terminal" evidence="3">
    <location>
        <begin position="3"/>
        <end position="89"/>
    </location>
</feature>
<dbReference type="STRING" id="1071378.G0W7A6"/>
<keyword evidence="6" id="KW-1185">Reference proteome</keyword>
<dbReference type="eggNOG" id="KOG0867">
    <property type="taxonomic scope" value="Eukaryota"/>
</dbReference>
<dbReference type="OMA" id="WIHFAES"/>
<dbReference type="InterPro" id="IPR010987">
    <property type="entry name" value="Glutathione-S-Trfase_C-like"/>
</dbReference>
<dbReference type="GeneID" id="11497636"/>
<dbReference type="OrthoDB" id="2098326at2759"/>
<dbReference type="PROSITE" id="PS50405">
    <property type="entry name" value="GST_CTER"/>
    <property type="match status" value="1"/>
</dbReference>
<dbReference type="CDD" id="cd03046">
    <property type="entry name" value="GST_N_GTT1_like"/>
    <property type="match status" value="1"/>
</dbReference>
<dbReference type="PROSITE" id="PS50404">
    <property type="entry name" value="GST_NTER"/>
    <property type="match status" value="1"/>
</dbReference>
<dbReference type="InterPro" id="IPR036249">
    <property type="entry name" value="Thioredoxin-like_sf"/>
</dbReference>
<dbReference type="SFLD" id="SFLDG00358">
    <property type="entry name" value="Main_(cytGST)"/>
    <property type="match status" value="1"/>
</dbReference>